<feature type="compositionally biased region" description="Low complexity" evidence="1">
    <location>
        <begin position="13"/>
        <end position="23"/>
    </location>
</feature>
<accession>A0ABT3ZKU9</accession>
<feature type="region of interest" description="Disordered" evidence="1">
    <location>
        <begin position="1"/>
        <end position="23"/>
    </location>
</feature>
<dbReference type="EMBL" id="JAPMXC010000001">
    <property type="protein sequence ID" value="MCY0387159.1"/>
    <property type="molecule type" value="Genomic_DNA"/>
</dbReference>
<proteinExistence type="predicted"/>
<gene>
    <name evidence="4" type="ORF">OVY01_07925</name>
</gene>
<comment type="caution">
    <text evidence="4">The sequence shown here is derived from an EMBL/GenBank/DDBJ whole genome shotgun (WGS) entry which is preliminary data.</text>
</comment>
<feature type="domain" description="Thioredoxin" evidence="3">
    <location>
        <begin position="65"/>
        <end position="209"/>
    </location>
</feature>
<evidence type="ECO:0000256" key="1">
    <source>
        <dbReference type="SAM" id="MobiDB-lite"/>
    </source>
</evidence>
<evidence type="ECO:0000313" key="5">
    <source>
        <dbReference type="Proteomes" id="UP001082899"/>
    </source>
</evidence>
<dbReference type="Proteomes" id="UP001082899">
    <property type="component" value="Unassembled WGS sequence"/>
</dbReference>
<dbReference type="PROSITE" id="PS51352">
    <property type="entry name" value="THIOREDOXIN_2"/>
    <property type="match status" value="1"/>
</dbReference>
<dbReference type="Gene3D" id="3.40.30.10">
    <property type="entry name" value="Glutaredoxin"/>
    <property type="match status" value="1"/>
</dbReference>
<dbReference type="InterPro" id="IPR013766">
    <property type="entry name" value="Thioredoxin_domain"/>
</dbReference>
<keyword evidence="2" id="KW-0812">Transmembrane</keyword>
<reference evidence="4" key="1">
    <citation type="submission" date="2022-11" db="EMBL/GenBank/DDBJ databases">
        <title>Robbsia betulipollinis sp. nov., isolated from pollen of birch (Betula pendula).</title>
        <authorList>
            <person name="Shi H."/>
            <person name="Ambika Manirajan B."/>
            <person name="Ratering S."/>
            <person name="Geissler-Plaum R."/>
            <person name="Schnell S."/>
        </authorList>
    </citation>
    <scope>NUCLEOTIDE SEQUENCE</scope>
    <source>
        <strain evidence="4">Bb-Pol-6</strain>
    </source>
</reference>
<keyword evidence="2" id="KW-1133">Transmembrane helix</keyword>
<keyword evidence="2" id="KW-0472">Membrane</keyword>
<dbReference type="SUPFAM" id="SSF52833">
    <property type="entry name" value="Thioredoxin-like"/>
    <property type="match status" value="1"/>
</dbReference>
<evidence type="ECO:0000313" key="4">
    <source>
        <dbReference type="EMBL" id="MCY0387159.1"/>
    </source>
</evidence>
<dbReference type="InterPro" id="IPR036249">
    <property type="entry name" value="Thioredoxin-like_sf"/>
</dbReference>
<evidence type="ECO:0000259" key="3">
    <source>
        <dbReference type="PROSITE" id="PS51352"/>
    </source>
</evidence>
<organism evidence="4 5">
    <name type="scientific">Robbsia betulipollinis</name>
    <dbReference type="NCBI Taxonomy" id="2981849"/>
    <lineage>
        <taxon>Bacteria</taxon>
        <taxon>Pseudomonadati</taxon>
        <taxon>Pseudomonadota</taxon>
        <taxon>Betaproteobacteria</taxon>
        <taxon>Burkholderiales</taxon>
        <taxon>Burkholderiaceae</taxon>
        <taxon>Robbsia</taxon>
    </lineage>
</organism>
<keyword evidence="5" id="KW-1185">Reference proteome</keyword>
<protein>
    <submittedName>
        <fullName evidence="4">Cytochrome C oxidase subunit I</fullName>
    </submittedName>
</protein>
<sequence>MTVSHDERRRAGKTAADPGAAAPKPRSRWTLVLLLAVCVAPVLASYFTYYVVRPAGGSTNYGTLIAPQRPIPATLALRNDAGQVVAMPTLKGKWLMLSVDASACEGRCLQKLYYMRQVRLTQNTDRDRVQLLWLRTDDRPVPQKICDAYGDAQFYVADAAALAAWLQPAKGDGIDRHIYLVDPNGNLMMRFPDNPDPSRIKQDLTRLLKWSGIG</sequence>
<dbReference type="RefSeq" id="WP_267846920.1">
    <property type="nucleotide sequence ID" value="NZ_JAPMXC010000001.1"/>
</dbReference>
<name>A0ABT3ZKU9_9BURK</name>
<evidence type="ECO:0000256" key="2">
    <source>
        <dbReference type="SAM" id="Phobius"/>
    </source>
</evidence>
<feature type="transmembrane region" description="Helical" evidence="2">
    <location>
        <begin position="31"/>
        <end position="52"/>
    </location>
</feature>